<protein>
    <submittedName>
        <fullName evidence="6">Transcriptional regulator, IclR family</fullName>
    </submittedName>
</protein>
<dbReference type="GO" id="GO:0003700">
    <property type="term" value="F:DNA-binding transcription factor activity"/>
    <property type="evidence" value="ECO:0007669"/>
    <property type="project" value="TreeGrafter"/>
</dbReference>
<dbReference type="Gene3D" id="1.10.10.10">
    <property type="entry name" value="Winged helix-like DNA-binding domain superfamily/Winged helix DNA-binding domain"/>
    <property type="match status" value="1"/>
</dbReference>
<dbReference type="SUPFAM" id="SSF55781">
    <property type="entry name" value="GAF domain-like"/>
    <property type="match status" value="1"/>
</dbReference>
<dbReference type="AlphaFoldDB" id="A0A1H2Y6R0"/>
<keyword evidence="2" id="KW-0238">DNA-binding</keyword>
<organism evidence="6 7">
    <name type="scientific">Albimonas donghaensis</name>
    <dbReference type="NCBI Taxonomy" id="356660"/>
    <lineage>
        <taxon>Bacteria</taxon>
        <taxon>Pseudomonadati</taxon>
        <taxon>Pseudomonadota</taxon>
        <taxon>Alphaproteobacteria</taxon>
        <taxon>Rhodobacterales</taxon>
        <taxon>Paracoccaceae</taxon>
        <taxon>Albimonas</taxon>
    </lineage>
</organism>
<evidence type="ECO:0000259" key="5">
    <source>
        <dbReference type="PROSITE" id="PS51078"/>
    </source>
</evidence>
<proteinExistence type="predicted"/>
<keyword evidence="7" id="KW-1185">Reference proteome</keyword>
<dbReference type="RefSeq" id="WP_092681090.1">
    <property type="nucleotide sequence ID" value="NZ_FNMZ01000003.1"/>
</dbReference>
<dbReference type="InterPro" id="IPR036390">
    <property type="entry name" value="WH_DNA-bd_sf"/>
</dbReference>
<feature type="domain" description="HTH iclR-type" evidence="4">
    <location>
        <begin position="6"/>
        <end position="68"/>
    </location>
</feature>
<evidence type="ECO:0000313" key="6">
    <source>
        <dbReference type="EMBL" id="SDX00249.1"/>
    </source>
</evidence>
<dbReference type="InterPro" id="IPR050707">
    <property type="entry name" value="HTH_MetabolicPath_Reg"/>
</dbReference>
<dbReference type="PANTHER" id="PTHR30136">
    <property type="entry name" value="HELIX-TURN-HELIX TRANSCRIPTIONAL REGULATOR, ICLR FAMILY"/>
    <property type="match status" value="1"/>
</dbReference>
<evidence type="ECO:0000256" key="2">
    <source>
        <dbReference type="ARBA" id="ARBA00023125"/>
    </source>
</evidence>
<keyword evidence="1" id="KW-0805">Transcription regulation</keyword>
<dbReference type="GO" id="GO:0003677">
    <property type="term" value="F:DNA binding"/>
    <property type="evidence" value="ECO:0007669"/>
    <property type="project" value="UniProtKB-KW"/>
</dbReference>
<reference evidence="6 7" key="1">
    <citation type="submission" date="2016-10" db="EMBL/GenBank/DDBJ databases">
        <authorList>
            <person name="de Groot N.N."/>
        </authorList>
    </citation>
    <scope>NUCLEOTIDE SEQUENCE [LARGE SCALE GENOMIC DNA]</scope>
    <source>
        <strain evidence="6 7">DSM 17890</strain>
    </source>
</reference>
<dbReference type="SUPFAM" id="SSF46785">
    <property type="entry name" value="Winged helix' DNA-binding domain"/>
    <property type="match status" value="1"/>
</dbReference>
<feature type="domain" description="IclR-ED" evidence="5">
    <location>
        <begin position="69"/>
        <end position="247"/>
    </location>
</feature>
<gene>
    <name evidence="6" type="ORF">SAMN05444336_10314</name>
</gene>
<dbReference type="InterPro" id="IPR029016">
    <property type="entry name" value="GAF-like_dom_sf"/>
</dbReference>
<dbReference type="PANTHER" id="PTHR30136:SF35">
    <property type="entry name" value="HTH-TYPE TRANSCRIPTIONAL REGULATOR RV1719"/>
    <property type="match status" value="1"/>
</dbReference>
<dbReference type="Proteomes" id="UP000199118">
    <property type="component" value="Unassembled WGS sequence"/>
</dbReference>
<evidence type="ECO:0000259" key="4">
    <source>
        <dbReference type="PROSITE" id="PS51077"/>
    </source>
</evidence>
<dbReference type="EMBL" id="FNMZ01000003">
    <property type="protein sequence ID" value="SDX00249.1"/>
    <property type="molecule type" value="Genomic_DNA"/>
</dbReference>
<dbReference type="Gene3D" id="3.30.450.40">
    <property type="match status" value="1"/>
</dbReference>
<name>A0A1H2Y6R0_9RHOB</name>
<dbReference type="InterPro" id="IPR005471">
    <property type="entry name" value="Tscrpt_reg_IclR_N"/>
</dbReference>
<dbReference type="PROSITE" id="PS51077">
    <property type="entry name" value="HTH_ICLR"/>
    <property type="match status" value="1"/>
</dbReference>
<dbReference type="GO" id="GO:0045892">
    <property type="term" value="P:negative regulation of DNA-templated transcription"/>
    <property type="evidence" value="ECO:0007669"/>
    <property type="project" value="TreeGrafter"/>
</dbReference>
<dbReference type="PROSITE" id="PS51078">
    <property type="entry name" value="ICLR_ED"/>
    <property type="match status" value="1"/>
</dbReference>
<dbReference type="InterPro" id="IPR036388">
    <property type="entry name" value="WH-like_DNA-bd_sf"/>
</dbReference>
<accession>A0A1H2Y6R0</accession>
<dbReference type="OrthoDB" id="1634354at2"/>
<sequence length="247" mass="27729">MTDSTIKTARRIFEVLEHFEAVRRPVSLKEIQKTYGYPASSASTLLKSMVALGYLFYDNYNRTYMPTMRIAQMGGWLKSELFGEDAVLAVVDQVFEEVDELVSISTQSDLHAQYIHCVQTTKRLRFEVRPGDIRPLARSGVGRVLLSTHTDAEIERLMRRVHAACPPEEHMELGELMGVVNGIRRDGYLFSRHIVVQDAGVIAMPLPQRSFGRTFVLGVGGPVSRLEDNQAGILAAMRKAIARHLPD</sequence>
<dbReference type="Pfam" id="PF01614">
    <property type="entry name" value="IclR_C"/>
    <property type="match status" value="1"/>
</dbReference>
<keyword evidence="3" id="KW-0804">Transcription</keyword>
<evidence type="ECO:0000313" key="7">
    <source>
        <dbReference type="Proteomes" id="UP000199118"/>
    </source>
</evidence>
<dbReference type="InterPro" id="IPR014757">
    <property type="entry name" value="Tscrpt_reg_IclR_C"/>
</dbReference>
<dbReference type="STRING" id="356660.SAMN05444336_10314"/>
<evidence type="ECO:0000256" key="1">
    <source>
        <dbReference type="ARBA" id="ARBA00023015"/>
    </source>
</evidence>
<evidence type="ECO:0000256" key="3">
    <source>
        <dbReference type="ARBA" id="ARBA00023163"/>
    </source>
</evidence>
<dbReference type="Pfam" id="PF09339">
    <property type="entry name" value="HTH_IclR"/>
    <property type="match status" value="1"/>
</dbReference>